<keyword evidence="3" id="KW-1043">Host membrane</keyword>
<feature type="region of interest" description="Disordered" evidence="6">
    <location>
        <begin position="401"/>
        <end position="463"/>
    </location>
</feature>
<name>A0A5F9D9N3_RABIT</name>
<evidence type="ECO:0000256" key="6">
    <source>
        <dbReference type="SAM" id="MobiDB-lite"/>
    </source>
</evidence>
<dbReference type="Ensembl" id="ENSOCUT00000057434.1">
    <property type="protein sequence ID" value="ENSOCUP00000042395.1"/>
    <property type="gene ID" value="ENSOCUG00000032294.1"/>
</dbReference>
<dbReference type="GO" id="GO:0019068">
    <property type="term" value="P:virion assembly"/>
    <property type="evidence" value="ECO:0007669"/>
    <property type="project" value="InterPro"/>
</dbReference>
<dbReference type="Proteomes" id="UP000001811">
    <property type="component" value="Unplaced"/>
</dbReference>
<feature type="compositionally biased region" description="Low complexity" evidence="6">
    <location>
        <begin position="132"/>
        <end position="143"/>
    </location>
</feature>
<protein>
    <recommendedName>
        <fullName evidence="7">CCHC-type domain-containing protein</fullName>
    </recommendedName>
</protein>
<dbReference type="SMART" id="SM00343">
    <property type="entry name" value="ZnF_C2HC"/>
    <property type="match status" value="1"/>
</dbReference>
<dbReference type="InterPro" id="IPR036875">
    <property type="entry name" value="Znf_CCHC_sf"/>
</dbReference>
<sequence length="498" mass="56502">MGQTVSTPLSLTLAHWPDVRARGSNLSLLIKKAKWQTFCASEWPALGVDWPPEGSFHLPLIQRVKEAVFQPGKYGHPDQQPYILVWQELCENPPDWVKSFQAPNESLATENISTKTLRLTKSPFPRPPEPETPSSATSTSPSPLAVPPPSPEGPAKGTRSRRAHNLEDVAVTLPLRPVGSLLDGEGGGMQILQYWPFSSSDLYNWKNNNPPFSEDPTRLTGLVESLMFSHQPTWDDCQQLLNTLFTTEERDRILLEARKNVPGQDGRPTQLQNIIDDSFPLRRPDWDPNTREGREHLSIYRQSLVARLRAAARKPTNLAKVREVIQGPTETPSMFLERLMEAYRRYTPFDPQSEGQRGSMSMAFIGQSAPDIRHKLQRLEGLQDLTLRDLVKEADKVFYKRETEEEKEQKRETEKEERERARDKRRNRDLARILATVVDSGGSKRAGRPGQRRRPPLDSDQCAYCKDKGHWMRDCPKKKAAQLKAPSAPAVLALEEDD</sequence>
<evidence type="ECO:0000256" key="3">
    <source>
        <dbReference type="ARBA" id="ARBA00022870"/>
    </source>
</evidence>
<dbReference type="Gene3D" id="1.10.375.10">
    <property type="entry name" value="Human Immunodeficiency Virus Type 1 Capsid Protein"/>
    <property type="match status" value="1"/>
</dbReference>
<dbReference type="AlphaFoldDB" id="A0A5F9D9N3"/>
<accession>A0A5F9D9N3</accession>
<keyword evidence="2" id="KW-1032">Host cell membrane</keyword>
<dbReference type="GeneTree" id="ENSGT01150000287189"/>
<dbReference type="InterPro" id="IPR008919">
    <property type="entry name" value="Retrov_capsid_N"/>
</dbReference>
<proteinExistence type="predicted"/>
<dbReference type="Pfam" id="PF00098">
    <property type="entry name" value="zf-CCHC"/>
    <property type="match status" value="1"/>
</dbReference>
<reference evidence="8 9" key="1">
    <citation type="journal article" date="2011" name="Nature">
        <title>A high-resolution map of human evolutionary constraint using 29 mammals.</title>
        <authorList>
            <person name="Lindblad-Toh K."/>
            <person name="Garber M."/>
            <person name="Zuk O."/>
            <person name="Lin M.F."/>
            <person name="Parker B.J."/>
            <person name="Washietl S."/>
            <person name="Kheradpour P."/>
            <person name="Ernst J."/>
            <person name="Jordan G."/>
            <person name="Mauceli E."/>
            <person name="Ward L.D."/>
            <person name="Lowe C.B."/>
            <person name="Holloway A.K."/>
            <person name="Clamp M."/>
            <person name="Gnerre S."/>
            <person name="Alfoldi J."/>
            <person name="Beal K."/>
            <person name="Chang J."/>
            <person name="Clawson H."/>
            <person name="Cuff J."/>
            <person name="Di Palma F."/>
            <person name="Fitzgerald S."/>
            <person name="Flicek P."/>
            <person name="Guttman M."/>
            <person name="Hubisz M.J."/>
            <person name="Jaffe D.B."/>
            <person name="Jungreis I."/>
            <person name="Kent W.J."/>
            <person name="Kostka D."/>
            <person name="Lara M."/>
            <person name="Martins A.L."/>
            <person name="Massingham T."/>
            <person name="Moltke I."/>
            <person name="Raney B.J."/>
            <person name="Rasmussen M.D."/>
            <person name="Robinson J."/>
            <person name="Stark A."/>
            <person name="Vilella A.J."/>
            <person name="Wen J."/>
            <person name="Xie X."/>
            <person name="Zody M.C."/>
            <person name="Baldwin J."/>
            <person name="Bloom T."/>
            <person name="Chin C.W."/>
            <person name="Heiman D."/>
            <person name="Nicol R."/>
            <person name="Nusbaum C."/>
            <person name="Young S."/>
            <person name="Wilkinson J."/>
            <person name="Worley K.C."/>
            <person name="Kovar C.L."/>
            <person name="Muzny D.M."/>
            <person name="Gibbs R.A."/>
            <person name="Cree A."/>
            <person name="Dihn H.H."/>
            <person name="Fowler G."/>
            <person name="Jhangiani S."/>
            <person name="Joshi V."/>
            <person name="Lee S."/>
            <person name="Lewis L.R."/>
            <person name="Nazareth L.V."/>
            <person name="Okwuonu G."/>
            <person name="Santibanez J."/>
            <person name="Warren W.C."/>
            <person name="Mardis E.R."/>
            <person name="Weinstock G.M."/>
            <person name="Wilson R.K."/>
            <person name="Delehaunty K."/>
            <person name="Dooling D."/>
            <person name="Fronik C."/>
            <person name="Fulton L."/>
            <person name="Fulton B."/>
            <person name="Graves T."/>
            <person name="Minx P."/>
            <person name="Sodergren E."/>
            <person name="Birney E."/>
            <person name="Margulies E.H."/>
            <person name="Herrero J."/>
            <person name="Green E.D."/>
            <person name="Haussler D."/>
            <person name="Siepel A."/>
            <person name="Goldman N."/>
            <person name="Pollard K.S."/>
            <person name="Pedersen J.S."/>
            <person name="Lander E.S."/>
            <person name="Kellis M."/>
        </authorList>
    </citation>
    <scope>NUCLEOTIDE SEQUENCE [LARGE SCALE GENOMIC DNA]</scope>
    <source>
        <strain evidence="9">Thorbecke</strain>
    </source>
</reference>
<dbReference type="Pfam" id="PF01140">
    <property type="entry name" value="Gag_MA"/>
    <property type="match status" value="1"/>
</dbReference>
<keyword evidence="5" id="KW-0862">Zinc</keyword>
<dbReference type="InterPro" id="IPR001878">
    <property type="entry name" value="Znf_CCHC"/>
</dbReference>
<evidence type="ECO:0000256" key="4">
    <source>
        <dbReference type="ARBA" id="ARBA00023136"/>
    </source>
</evidence>
<dbReference type="Pfam" id="PF02093">
    <property type="entry name" value="Gag_p30"/>
    <property type="match status" value="1"/>
</dbReference>
<reference evidence="8" key="3">
    <citation type="submission" date="2025-09" db="UniProtKB">
        <authorList>
            <consortium name="Ensembl"/>
        </authorList>
    </citation>
    <scope>IDENTIFICATION</scope>
    <source>
        <strain evidence="8">Thorbecke</strain>
    </source>
</reference>
<dbReference type="SUPFAM" id="SSF57756">
    <property type="entry name" value="Retrovirus zinc finger-like domains"/>
    <property type="match status" value="1"/>
</dbReference>
<dbReference type="GO" id="GO:0008270">
    <property type="term" value="F:zinc ion binding"/>
    <property type="evidence" value="ECO:0007669"/>
    <property type="project" value="UniProtKB-KW"/>
</dbReference>
<comment type="subcellular location">
    <subcellularLocation>
        <location evidence="1">Host cell membrane</location>
    </subcellularLocation>
</comment>
<feature type="compositionally biased region" description="Basic residues" evidence="6">
    <location>
        <begin position="445"/>
        <end position="454"/>
    </location>
</feature>
<dbReference type="InterPro" id="IPR050462">
    <property type="entry name" value="Retroviral_Gag-Pol_poly"/>
</dbReference>
<dbReference type="InParanoid" id="A0A5F9D9N3"/>
<evidence type="ECO:0000256" key="2">
    <source>
        <dbReference type="ARBA" id="ARBA00022511"/>
    </source>
</evidence>
<dbReference type="SUPFAM" id="SSF47943">
    <property type="entry name" value="Retrovirus capsid protein, N-terminal core domain"/>
    <property type="match status" value="1"/>
</dbReference>
<evidence type="ECO:0000313" key="9">
    <source>
        <dbReference type="Proteomes" id="UP000001811"/>
    </source>
</evidence>
<dbReference type="SUPFAM" id="SSF47836">
    <property type="entry name" value="Retroviral matrix proteins"/>
    <property type="match status" value="1"/>
</dbReference>
<keyword evidence="5" id="KW-0863">Zinc-finger</keyword>
<feature type="region of interest" description="Disordered" evidence="6">
    <location>
        <begin position="479"/>
        <end position="498"/>
    </location>
</feature>
<dbReference type="InterPro" id="IPR010999">
    <property type="entry name" value="Retrovr_matrix"/>
</dbReference>
<keyword evidence="4" id="KW-0472">Membrane</keyword>
<evidence type="ECO:0000256" key="1">
    <source>
        <dbReference type="ARBA" id="ARBA00004165"/>
    </source>
</evidence>
<dbReference type="InterPro" id="IPR003036">
    <property type="entry name" value="Gag_P30"/>
</dbReference>
<dbReference type="Bgee" id="ENSOCUG00000032294">
    <property type="expression patterns" value="Expressed in uterus and 2 other cell types or tissues"/>
</dbReference>
<organism evidence="8 9">
    <name type="scientific">Oryctolagus cuniculus</name>
    <name type="common">Rabbit</name>
    <dbReference type="NCBI Taxonomy" id="9986"/>
    <lineage>
        <taxon>Eukaryota</taxon>
        <taxon>Metazoa</taxon>
        <taxon>Chordata</taxon>
        <taxon>Craniata</taxon>
        <taxon>Vertebrata</taxon>
        <taxon>Euteleostomi</taxon>
        <taxon>Mammalia</taxon>
        <taxon>Eutheria</taxon>
        <taxon>Euarchontoglires</taxon>
        <taxon>Glires</taxon>
        <taxon>Lagomorpha</taxon>
        <taxon>Leporidae</taxon>
        <taxon>Oryctolagus</taxon>
    </lineage>
</organism>
<reference evidence="8" key="2">
    <citation type="submission" date="2025-08" db="UniProtKB">
        <authorList>
            <consortium name="Ensembl"/>
        </authorList>
    </citation>
    <scope>IDENTIFICATION</scope>
    <source>
        <strain evidence="8">Thorbecke</strain>
    </source>
</reference>
<feature type="domain" description="CCHC-type" evidence="7">
    <location>
        <begin position="462"/>
        <end position="477"/>
    </location>
</feature>
<evidence type="ECO:0000259" key="7">
    <source>
        <dbReference type="PROSITE" id="PS50158"/>
    </source>
</evidence>
<keyword evidence="9" id="KW-1185">Reference proteome</keyword>
<feature type="compositionally biased region" description="Polar residues" evidence="6">
    <location>
        <begin position="107"/>
        <end position="119"/>
    </location>
</feature>
<keyword evidence="5" id="KW-0479">Metal-binding</keyword>
<dbReference type="InterPro" id="IPR000840">
    <property type="entry name" value="G_retro_matrix"/>
</dbReference>
<dbReference type="SMR" id="A0A5F9D9N3"/>
<feature type="region of interest" description="Disordered" evidence="6">
    <location>
        <begin position="107"/>
        <end position="168"/>
    </location>
</feature>
<dbReference type="GO" id="GO:0003676">
    <property type="term" value="F:nucleic acid binding"/>
    <property type="evidence" value="ECO:0007669"/>
    <property type="project" value="InterPro"/>
</dbReference>
<evidence type="ECO:0000256" key="5">
    <source>
        <dbReference type="PROSITE-ProRule" id="PRU00047"/>
    </source>
</evidence>
<dbReference type="InterPro" id="IPR036946">
    <property type="entry name" value="G_retro_matrix_sf"/>
</dbReference>
<dbReference type="PROSITE" id="PS50158">
    <property type="entry name" value="ZF_CCHC"/>
    <property type="match status" value="1"/>
</dbReference>
<dbReference type="PANTHER" id="PTHR33166">
    <property type="entry name" value="GAG_P30 DOMAIN-CONTAINING PROTEIN"/>
    <property type="match status" value="1"/>
</dbReference>
<dbReference type="Gene3D" id="1.10.150.180">
    <property type="entry name" value="Gamma-retroviral matrix domain"/>
    <property type="match status" value="1"/>
</dbReference>
<feature type="compositionally biased region" description="Basic and acidic residues" evidence="6">
    <location>
        <begin position="401"/>
        <end position="431"/>
    </location>
</feature>
<evidence type="ECO:0000313" key="8">
    <source>
        <dbReference type="Ensembl" id="ENSOCUP00000042395.1"/>
    </source>
</evidence>
<dbReference type="Gene3D" id="4.10.60.10">
    <property type="entry name" value="Zinc finger, CCHC-type"/>
    <property type="match status" value="1"/>
</dbReference>